<dbReference type="Proteomes" id="UP000604481">
    <property type="component" value="Unassembled WGS sequence"/>
</dbReference>
<dbReference type="PANTHER" id="PTHR43191">
    <property type="entry name" value="RRNA METHYLTRANSFERASE 3"/>
    <property type="match status" value="1"/>
</dbReference>
<dbReference type="InterPro" id="IPR051259">
    <property type="entry name" value="rRNA_Methyltransferase"/>
</dbReference>
<keyword evidence="6" id="KW-1185">Reference proteome</keyword>
<reference evidence="5 6" key="1">
    <citation type="submission" date="2020-10" db="EMBL/GenBank/DDBJ databases">
        <title>The genome sequence of Chitinilyticum litopenaei 4Y14.</title>
        <authorList>
            <person name="Liu Y."/>
        </authorList>
    </citation>
    <scope>NUCLEOTIDE SEQUENCE [LARGE SCALE GENOMIC DNA]</scope>
    <source>
        <strain evidence="5 6">4Y14</strain>
    </source>
</reference>
<organism evidence="5 6">
    <name type="scientific">Chitinilyticum piscinae</name>
    <dbReference type="NCBI Taxonomy" id="2866724"/>
    <lineage>
        <taxon>Bacteria</taxon>
        <taxon>Pseudomonadati</taxon>
        <taxon>Pseudomonadota</taxon>
        <taxon>Betaproteobacteria</taxon>
        <taxon>Neisseriales</taxon>
        <taxon>Chitinibacteraceae</taxon>
        <taxon>Chitinilyticum</taxon>
    </lineage>
</organism>
<dbReference type="InterPro" id="IPR001537">
    <property type="entry name" value="SpoU_MeTrfase"/>
</dbReference>
<dbReference type="GO" id="GO:0032259">
    <property type="term" value="P:methylation"/>
    <property type="evidence" value="ECO:0007669"/>
    <property type="project" value="UniProtKB-KW"/>
</dbReference>
<dbReference type="InterPro" id="IPR013123">
    <property type="entry name" value="SpoU_subst-bd"/>
</dbReference>
<sequence>MIHSAQNPVYKHLLKLATHRRERLKTHQTLLDGAHLLQSWLAAGLPIECIYITEDALANPEITALLDAATAIPRTLLSADLFRTVSELPSPTGILALIDIPDQGIPLKSGFCLALDGIQDPGNVGSILRTAVAAGVEQVWLSPGCADVWSPKVLRAGMGAHASVQIIERIPLEDACQCFAGNIAATMLDGASDLYDTDLHGDLLLVMGSEGSGVSTAIASQATRRIRIPMVPGIESLNVAAATAICLFERVRQTRS</sequence>
<dbReference type="InterPro" id="IPR029026">
    <property type="entry name" value="tRNA_m1G_MTases_N"/>
</dbReference>
<dbReference type="InterPro" id="IPR029028">
    <property type="entry name" value="Alpha/beta_knot_MTases"/>
</dbReference>
<dbReference type="Pfam" id="PF22435">
    <property type="entry name" value="MRM3-like_sub_bind"/>
    <property type="match status" value="1"/>
</dbReference>
<keyword evidence="3" id="KW-0808">Transferase</keyword>
<dbReference type="GO" id="GO:0003723">
    <property type="term" value="F:RNA binding"/>
    <property type="evidence" value="ECO:0007669"/>
    <property type="project" value="InterPro"/>
</dbReference>
<comment type="caution">
    <text evidence="5">The sequence shown here is derived from an EMBL/GenBank/DDBJ whole genome shotgun (WGS) entry which is preliminary data.</text>
</comment>
<dbReference type="SUPFAM" id="SSF55315">
    <property type="entry name" value="L30e-like"/>
    <property type="match status" value="1"/>
</dbReference>
<dbReference type="SMART" id="SM00967">
    <property type="entry name" value="SpoU_sub_bind"/>
    <property type="match status" value="1"/>
</dbReference>
<keyword evidence="2 5" id="KW-0489">Methyltransferase</keyword>
<dbReference type="Gene3D" id="3.40.1280.10">
    <property type="match status" value="1"/>
</dbReference>
<dbReference type="EMBL" id="JADFUA010000004">
    <property type="protein sequence ID" value="MBE9609408.1"/>
    <property type="molecule type" value="Genomic_DNA"/>
</dbReference>
<dbReference type="GO" id="GO:0005737">
    <property type="term" value="C:cytoplasm"/>
    <property type="evidence" value="ECO:0007669"/>
    <property type="project" value="UniProtKB-ARBA"/>
</dbReference>
<evidence type="ECO:0000256" key="2">
    <source>
        <dbReference type="ARBA" id="ARBA00022603"/>
    </source>
</evidence>
<comment type="similarity">
    <text evidence="1">Belongs to the class IV-like SAM-binding methyltransferase superfamily. RNA methyltransferase TrmH family.</text>
</comment>
<evidence type="ECO:0000256" key="1">
    <source>
        <dbReference type="ARBA" id="ARBA00007228"/>
    </source>
</evidence>
<evidence type="ECO:0000313" key="5">
    <source>
        <dbReference type="EMBL" id="MBE9609408.1"/>
    </source>
</evidence>
<name>A0A8J7FH85_9NEIS</name>
<dbReference type="AlphaFoldDB" id="A0A8J7FH85"/>
<evidence type="ECO:0000259" key="4">
    <source>
        <dbReference type="SMART" id="SM00967"/>
    </source>
</evidence>
<evidence type="ECO:0000313" key="6">
    <source>
        <dbReference type="Proteomes" id="UP000604481"/>
    </source>
</evidence>
<dbReference type="Gene3D" id="3.30.1330.30">
    <property type="match status" value="1"/>
</dbReference>
<dbReference type="InterPro" id="IPR053888">
    <property type="entry name" value="MRM3-like_sub_bind"/>
</dbReference>
<feature type="domain" description="RNA 2-O ribose methyltransferase substrate binding" evidence="4">
    <location>
        <begin position="30"/>
        <end position="104"/>
    </location>
</feature>
<dbReference type="Pfam" id="PF00588">
    <property type="entry name" value="SpoU_methylase"/>
    <property type="match status" value="1"/>
</dbReference>
<accession>A0A8J7FH85</accession>
<dbReference type="PANTHER" id="PTHR43191:SF2">
    <property type="entry name" value="RRNA METHYLTRANSFERASE 3, MITOCHONDRIAL"/>
    <property type="match status" value="1"/>
</dbReference>
<dbReference type="InterPro" id="IPR029064">
    <property type="entry name" value="Ribosomal_eL30-like_sf"/>
</dbReference>
<dbReference type="GO" id="GO:0006396">
    <property type="term" value="P:RNA processing"/>
    <property type="evidence" value="ECO:0007669"/>
    <property type="project" value="InterPro"/>
</dbReference>
<dbReference type="CDD" id="cd18095">
    <property type="entry name" value="SpoU-like_rRNA-MTase"/>
    <property type="match status" value="1"/>
</dbReference>
<gene>
    <name evidence="5" type="ORF">INR99_08595</name>
</gene>
<dbReference type="SUPFAM" id="SSF75217">
    <property type="entry name" value="alpha/beta knot"/>
    <property type="match status" value="1"/>
</dbReference>
<protein>
    <submittedName>
        <fullName evidence="5">RNA methyltransferase</fullName>
    </submittedName>
</protein>
<evidence type="ECO:0000256" key="3">
    <source>
        <dbReference type="ARBA" id="ARBA00022679"/>
    </source>
</evidence>
<proteinExistence type="inferred from homology"/>
<dbReference type="GO" id="GO:0008173">
    <property type="term" value="F:RNA methyltransferase activity"/>
    <property type="evidence" value="ECO:0007669"/>
    <property type="project" value="InterPro"/>
</dbReference>